<dbReference type="GO" id="GO:0030170">
    <property type="term" value="F:pyridoxal phosphate binding"/>
    <property type="evidence" value="ECO:0007669"/>
    <property type="project" value="TreeGrafter"/>
</dbReference>
<dbReference type="Gene3D" id="3.40.640.10">
    <property type="entry name" value="Type I PLP-dependent aspartate aminotransferase-like (Major domain)"/>
    <property type="match status" value="1"/>
</dbReference>
<dbReference type="PANTHER" id="PTHR30244">
    <property type="entry name" value="TRANSAMINASE"/>
    <property type="match status" value="1"/>
</dbReference>
<dbReference type="PANTHER" id="PTHR30244:SF34">
    <property type="entry name" value="DTDP-4-AMINO-4,6-DIDEOXYGALACTOSE TRANSAMINASE"/>
    <property type="match status" value="1"/>
</dbReference>
<dbReference type="EMBL" id="FRXN01000005">
    <property type="protein sequence ID" value="SHO64593.1"/>
    <property type="molecule type" value="Genomic_DNA"/>
</dbReference>
<feature type="modified residue" description="N6-(pyridoxal phosphate)lysine" evidence="3">
    <location>
        <position position="182"/>
    </location>
</feature>
<dbReference type="OrthoDB" id="9810913at2"/>
<dbReference type="InterPro" id="IPR015421">
    <property type="entry name" value="PyrdxlP-dep_Trfase_major"/>
</dbReference>
<dbReference type="SUPFAM" id="SSF53383">
    <property type="entry name" value="PLP-dependent transferases"/>
    <property type="match status" value="1"/>
</dbReference>
<reference evidence="6" key="1">
    <citation type="submission" date="2016-12" db="EMBL/GenBank/DDBJ databases">
        <authorList>
            <person name="Varghese N."/>
            <person name="Submissions S."/>
        </authorList>
    </citation>
    <scope>NUCLEOTIDE SEQUENCE [LARGE SCALE GENOMIC DNA]</scope>
    <source>
        <strain evidence="6">DSM 25035</strain>
    </source>
</reference>
<evidence type="ECO:0000256" key="4">
    <source>
        <dbReference type="RuleBase" id="RU004508"/>
    </source>
</evidence>
<dbReference type="AlphaFoldDB" id="A0A1M7ZI91"/>
<evidence type="ECO:0000256" key="1">
    <source>
        <dbReference type="ARBA" id="ARBA00037999"/>
    </source>
</evidence>
<organism evidence="5 6">
    <name type="scientific">Algoriphagus zhangzhouensis</name>
    <dbReference type="NCBI Taxonomy" id="1073327"/>
    <lineage>
        <taxon>Bacteria</taxon>
        <taxon>Pseudomonadati</taxon>
        <taxon>Bacteroidota</taxon>
        <taxon>Cytophagia</taxon>
        <taxon>Cytophagales</taxon>
        <taxon>Cyclobacteriaceae</taxon>
        <taxon>Algoriphagus</taxon>
    </lineage>
</organism>
<dbReference type="Pfam" id="PF01041">
    <property type="entry name" value="DegT_DnrJ_EryC1"/>
    <property type="match status" value="1"/>
</dbReference>
<evidence type="ECO:0000313" key="5">
    <source>
        <dbReference type="EMBL" id="SHO64593.1"/>
    </source>
</evidence>
<dbReference type="RefSeq" id="WP_073573145.1">
    <property type="nucleotide sequence ID" value="NZ_FRXN01000005.1"/>
</dbReference>
<dbReference type="InterPro" id="IPR000653">
    <property type="entry name" value="DegT/StrS_aminotransferase"/>
</dbReference>
<dbReference type="PIRSF" id="PIRSF000390">
    <property type="entry name" value="PLP_StrS"/>
    <property type="match status" value="1"/>
</dbReference>
<evidence type="ECO:0000256" key="2">
    <source>
        <dbReference type="PIRSR" id="PIRSR000390-1"/>
    </source>
</evidence>
<dbReference type="InterPro" id="IPR012749">
    <property type="entry name" value="WecE-like"/>
</dbReference>
<dbReference type="Proteomes" id="UP000184609">
    <property type="component" value="Unassembled WGS sequence"/>
</dbReference>
<gene>
    <name evidence="5" type="ORF">SAMN04488108_3555</name>
</gene>
<dbReference type="CDD" id="cd00616">
    <property type="entry name" value="AHBA_syn"/>
    <property type="match status" value="1"/>
</dbReference>
<dbReference type="STRING" id="1073327.SAMN04488108_3555"/>
<dbReference type="NCBIfam" id="TIGR02379">
    <property type="entry name" value="ECA_wecE"/>
    <property type="match status" value="1"/>
</dbReference>
<dbReference type="InterPro" id="IPR015424">
    <property type="entry name" value="PyrdxlP-dep_Trfase"/>
</dbReference>
<feature type="active site" description="Proton acceptor" evidence="2">
    <location>
        <position position="182"/>
    </location>
</feature>
<proteinExistence type="inferred from homology"/>
<dbReference type="NCBIfam" id="NF008687">
    <property type="entry name" value="PRK11706.1"/>
    <property type="match status" value="1"/>
</dbReference>
<dbReference type="GO" id="GO:0019180">
    <property type="term" value="F:dTDP-4-amino-4,6-dideoxygalactose transaminase activity"/>
    <property type="evidence" value="ECO:0007669"/>
    <property type="project" value="TreeGrafter"/>
</dbReference>
<accession>A0A1M7ZI91</accession>
<evidence type="ECO:0000313" key="6">
    <source>
        <dbReference type="Proteomes" id="UP000184609"/>
    </source>
</evidence>
<keyword evidence="3 4" id="KW-0663">Pyridoxal phosphate</keyword>
<sequence>MKIPFNKPFQTGLELSYIEDAIQRGHLSGNGYYTQKCQQYFQEKYQFGRCFLTSSCTDALEMAAILLDIQEGDEVIVPSFTFVSTANAFALRGAKIVFVDSQEDYPNMDVDLLEELITPKTKAIVAVHYGGYPCEMERISALANQYGLMVIEDAAQAIDSYYLERPLGSWGHMACFSFHETKNIQCGEGGMLVVNDLKLVNRAEIIWEKGTNRSSFLKGEVGKYTWVDLGSSFLPSELNAAYLFAQLESLEKIQTRREAIWLSYFNFFQSQSTRDSILPIAYLENLLVFDFQVMSLNNQANSHLFYLLFENESSRKAYIQKLDESGIMAVFHYQSLHKSDFSKRYFPDQYQRKLPNADRFSGTLLRLPLFYELPELLGN</sequence>
<name>A0A1M7ZI91_9BACT</name>
<dbReference type="GO" id="GO:0000271">
    <property type="term" value="P:polysaccharide biosynthetic process"/>
    <property type="evidence" value="ECO:0007669"/>
    <property type="project" value="TreeGrafter"/>
</dbReference>
<protein>
    <submittedName>
        <fullName evidence="5">dTDP-4-amino-4,6-dideoxygalactose transaminase</fullName>
    </submittedName>
</protein>
<keyword evidence="6" id="KW-1185">Reference proteome</keyword>
<comment type="similarity">
    <text evidence="1 4">Belongs to the DegT/DnrJ/EryC1 family.</text>
</comment>
<evidence type="ECO:0000256" key="3">
    <source>
        <dbReference type="PIRSR" id="PIRSR000390-2"/>
    </source>
</evidence>